<comment type="caution">
    <text evidence="1">The sequence shown here is derived from an EMBL/GenBank/DDBJ whole genome shotgun (WGS) entry which is preliminary data.</text>
</comment>
<evidence type="ECO:0000313" key="2">
    <source>
        <dbReference type="Proteomes" id="UP000054630"/>
    </source>
</evidence>
<organism evidence="1 2">
    <name type="scientific">Trichinella nelsoni</name>
    <dbReference type="NCBI Taxonomy" id="6336"/>
    <lineage>
        <taxon>Eukaryota</taxon>
        <taxon>Metazoa</taxon>
        <taxon>Ecdysozoa</taxon>
        <taxon>Nematoda</taxon>
        <taxon>Enoplea</taxon>
        <taxon>Dorylaimia</taxon>
        <taxon>Trichinellida</taxon>
        <taxon>Trichinellidae</taxon>
        <taxon>Trichinella</taxon>
    </lineage>
</organism>
<proteinExistence type="predicted"/>
<reference evidence="1 2" key="1">
    <citation type="submission" date="2015-01" db="EMBL/GenBank/DDBJ databases">
        <title>Evolution of Trichinella species and genotypes.</title>
        <authorList>
            <person name="Korhonen P.K."/>
            <person name="Edoardo P."/>
            <person name="Giuseppe L.R."/>
            <person name="Gasser R.B."/>
        </authorList>
    </citation>
    <scope>NUCLEOTIDE SEQUENCE [LARGE SCALE GENOMIC DNA]</scope>
    <source>
        <strain evidence="1">ISS37</strain>
    </source>
</reference>
<dbReference type="AlphaFoldDB" id="A0A0V0RN76"/>
<sequence>MRKISDGNGQFTIFIKRETLRANRYFVGRAEKFVTWHLLEQYLTDASELHLVTYRGDGLSLVYAMYQKVAGEIAECRVVVAYSLLLWAQLLVYFIPEQFYEEELEAVISMGVNVTAAMHQMDPMNECLHGVRRLMITIVSEKRNFSEMTTVPTMYDHHISAGSITFVQAIEEYMEVPWTEQQSDHSNLSERSRKELCSVYNDEKPPLHFLDLLRENSRFSVVYGLQCTETLAEIPLIFCTASLIKNIMKVVKRNISTMRCGTGCVDHLCSVQLCEAVFPKVELDLDPLRIRCVYVVSLHFIGGAARVCSTVMGLGTTVVLVLDGMNCVFKLNEGMDILKCLPGPRAMPSLIPWIPCTQLYEPLIFGVDKDLGGQRKNARKQRNRLDVEVRDFRLKLINPELSINNAFAATLETDSSH</sequence>
<accession>A0A0V0RN76</accession>
<evidence type="ECO:0000313" key="1">
    <source>
        <dbReference type="EMBL" id="KRX15887.1"/>
    </source>
</evidence>
<dbReference type="EMBL" id="JYDL01000120">
    <property type="protein sequence ID" value="KRX15887.1"/>
    <property type="molecule type" value="Genomic_DNA"/>
</dbReference>
<dbReference type="Proteomes" id="UP000054630">
    <property type="component" value="Unassembled WGS sequence"/>
</dbReference>
<protein>
    <submittedName>
        <fullName evidence="1">Uncharacterized protein</fullName>
    </submittedName>
</protein>
<keyword evidence="2" id="KW-1185">Reference proteome</keyword>
<dbReference type="OrthoDB" id="5920099at2759"/>
<gene>
    <name evidence="1" type="ORF">T07_12113</name>
</gene>
<name>A0A0V0RN76_9BILA</name>